<accession>A0A2N9FT01</accession>
<dbReference type="PANTHER" id="PTHR31042">
    <property type="entry name" value="CORE-2/I-BRANCHING BETA-1,6-N-ACETYLGLUCOSAMINYLTRANSFERASE FAMILY PROTEIN-RELATED"/>
    <property type="match status" value="1"/>
</dbReference>
<protein>
    <submittedName>
        <fullName evidence="6">Uncharacterized protein</fullName>
    </submittedName>
</protein>
<dbReference type="InterPro" id="IPR044174">
    <property type="entry name" value="BC10-like"/>
</dbReference>
<dbReference type="EMBL" id="OIVN01001133">
    <property type="protein sequence ID" value="SPC90265.1"/>
    <property type="molecule type" value="Genomic_DNA"/>
</dbReference>
<dbReference type="PANTHER" id="PTHR31042:SF70">
    <property type="entry name" value="OS01G0695200 PROTEIN"/>
    <property type="match status" value="1"/>
</dbReference>
<dbReference type="InterPro" id="IPR003406">
    <property type="entry name" value="Glyco_trans_14"/>
</dbReference>
<sequence>MKGKTLVALHYLVKRIDPSFTPHVMEYPLPPNFKMLQLETLDATKDPLHHLENYKALIHLQAVPNEIACKVFPTTLKGSTKVWFKKLKPSSMDSFAELSPPKIAFLFLVRRNLPLDFLWGAFFKNGDAAKFSIYIHSEPGFVFDETTTSSAFFYGRQLNNTIQVVWGESSMIEAERLLLEKALDDPANQRFVLLSDSCIPLYDFSYIYNAVMPSPKSFVDSFIDVKEHRYDPKMSPTIPEEKWRKGSQWVTLIRRHAELIVDDDSIFPVFSEFCKAFGLGSMFPWLTIQNHRNCIPDEHYVQTLLAMSGLEDELERRALTYTLWNQSAMRKETKSWHPIVFHYEDASPQEIKKIKVSCYAMFSPVSRSFKH</sequence>
<keyword evidence="4" id="KW-0472">Membrane</keyword>
<keyword evidence="5" id="KW-0325">Glycoprotein</keyword>
<evidence type="ECO:0000256" key="1">
    <source>
        <dbReference type="ARBA" id="ARBA00004606"/>
    </source>
</evidence>
<dbReference type="GO" id="GO:0016020">
    <property type="term" value="C:membrane"/>
    <property type="evidence" value="ECO:0007669"/>
    <property type="project" value="UniProtKB-SubCell"/>
</dbReference>
<keyword evidence="2" id="KW-0328">Glycosyltransferase</keyword>
<evidence type="ECO:0000256" key="4">
    <source>
        <dbReference type="ARBA" id="ARBA00023136"/>
    </source>
</evidence>
<dbReference type="GO" id="GO:0016757">
    <property type="term" value="F:glycosyltransferase activity"/>
    <property type="evidence" value="ECO:0007669"/>
    <property type="project" value="UniProtKB-KW"/>
</dbReference>
<proteinExistence type="predicted"/>
<comment type="subcellular location">
    <subcellularLocation>
        <location evidence="1">Membrane</location>
        <topology evidence="1">Single-pass type II membrane protein</topology>
    </subcellularLocation>
</comment>
<dbReference type="Pfam" id="PF02485">
    <property type="entry name" value="Branch"/>
    <property type="match status" value="1"/>
</dbReference>
<evidence type="ECO:0000256" key="2">
    <source>
        <dbReference type="ARBA" id="ARBA00022676"/>
    </source>
</evidence>
<evidence type="ECO:0000313" key="6">
    <source>
        <dbReference type="EMBL" id="SPC90265.1"/>
    </source>
</evidence>
<evidence type="ECO:0000256" key="5">
    <source>
        <dbReference type="ARBA" id="ARBA00023180"/>
    </source>
</evidence>
<keyword evidence="3" id="KW-0808">Transferase</keyword>
<organism evidence="6">
    <name type="scientific">Fagus sylvatica</name>
    <name type="common">Beechnut</name>
    <dbReference type="NCBI Taxonomy" id="28930"/>
    <lineage>
        <taxon>Eukaryota</taxon>
        <taxon>Viridiplantae</taxon>
        <taxon>Streptophyta</taxon>
        <taxon>Embryophyta</taxon>
        <taxon>Tracheophyta</taxon>
        <taxon>Spermatophyta</taxon>
        <taxon>Magnoliopsida</taxon>
        <taxon>eudicotyledons</taxon>
        <taxon>Gunneridae</taxon>
        <taxon>Pentapetalae</taxon>
        <taxon>rosids</taxon>
        <taxon>fabids</taxon>
        <taxon>Fagales</taxon>
        <taxon>Fagaceae</taxon>
        <taxon>Fagus</taxon>
    </lineage>
</organism>
<dbReference type="AlphaFoldDB" id="A0A2N9FT01"/>
<name>A0A2N9FT01_FAGSY</name>
<gene>
    <name evidence="6" type="ORF">FSB_LOCUS18147</name>
</gene>
<evidence type="ECO:0000256" key="3">
    <source>
        <dbReference type="ARBA" id="ARBA00022679"/>
    </source>
</evidence>
<reference evidence="6" key="1">
    <citation type="submission" date="2018-02" db="EMBL/GenBank/DDBJ databases">
        <authorList>
            <person name="Cohen D.B."/>
            <person name="Kent A.D."/>
        </authorList>
    </citation>
    <scope>NUCLEOTIDE SEQUENCE</scope>
</reference>